<proteinExistence type="predicted"/>
<dbReference type="InterPro" id="IPR001194">
    <property type="entry name" value="cDENN_dom"/>
</dbReference>
<dbReference type="SMART" id="SM00800">
    <property type="entry name" value="uDENN"/>
    <property type="match status" value="1"/>
</dbReference>
<dbReference type="GO" id="GO:0005085">
    <property type="term" value="F:guanyl-nucleotide exchange factor activity"/>
    <property type="evidence" value="ECO:0007669"/>
    <property type="project" value="UniProtKB-KW"/>
</dbReference>
<dbReference type="GO" id="GO:0031410">
    <property type="term" value="C:cytoplasmic vesicle"/>
    <property type="evidence" value="ECO:0007669"/>
    <property type="project" value="TreeGrafter"/>
</dbReference>
<dbReference type="PANTHER" id="PTHR12296:SF30">
    <property type="entry name" value="DENN DOMAIN-CONTAINING PROTEIN CRAG"/>
    <property type="match status" value="1"/>
</dbReference>
<feature type="region of interest" description="Disordered" evidence="2">
    <location>
        <begin position="1264"/>
        <end position="1293"/>
    </location>
</feature>
<keyword evidence="1" id="KW-0344">Guanine-nucleotide releasing factor</keyword>
<dbReference type="KEGG" id="ovi:T265_05233"/>
<dbReference type="InterPro" id="IPR005113">
    <property type="entry name" value="uDENN_dom"/>
</dbReference>
<dbReference type="RefSeq" id="XP_009168452.1">
    <property type="nucleotide sequence ID" value="XM_009170188.1"/>
</dbReference>
<keyword evidence="6" id="KW-1185">Reference proteome</keyword>
<feature type="compositionally biased region" description="Low complexity" evidence="2">
    <location>
        <begin position="1365"/>
        <end position="1381"/>
    </location>
</feature>
<feature type="region of interest" description="Disordered" evidence="2">
    <location>
        <begin position="1211"/>
        <end position="1240"/>
    </location>
</feature>
<feature type="compositionally biased region" description="Polar residues" evidence="2">
    <location>
        <begin position="1621"/>
        <end position="1635"/>
    </location>
</feature>
<gene>
    <name evidence="5" type="ORF">T265_05233</name>
</gene>
<dbReference type="Pfam" id="PF02141">
    <property type="entry name" value="DENN"/>
    <property type="match status" value="1"/>
</dbReference>
<feature type="region of interest" description="Disordered" evidence="2">
    <location>
        <begin position="239"/>
        <end position="264"/>
    </location>
</feature>
<dbReference type="Proteomes" id="UP000054324">
    <property type="component" value="Unassembled WGS sequence"/>
</dbReference>
<accession>A0A074ZPS5</accession>
<reference evidence="5 6" key="1">
    <citation type="submission" date="2013-11" db="EMBL/GenBank/DDBJ databases">
        <title>Opisthorchis viverrini - life in the bile duct.</title>
        <authorList>
            <person name="Young N.D."/>
            <person name="Nagarajan N."/>
            <person name="Lin S.J."/>
            <person name="Korhonen P.K."/>
            <person name="Jex A.R."/>
            <person name="Hall R.S."/>
            <person name="Safavi-Hemami H."/>
            <person name="Kaewkong W."/>
            <person name="Bertrand D."/>
            <person name="Gao S."/>
            <person name="Seet Q."/>
            <person name="Wongkham S."/>
            <person name="Teh B.T."/>
            <person name="Wongkham C."/>
            <person name="Intapan P.M."/>
            <person name="Maleewong W."/>
            <person name="Yang X."/>
            <person name="Hu M."/>
            <person name="Wang Z."/>
            <person name="Hofmann A."/>
            <person name="Sternberg P.W."/>
            <person name="Tan P."/>
            <person name="Wang J."/>
            <person name="Gasser R.B."/>
        </authorList>
    </citation>
    <scope>NUCLEOTIDE SEQUENCE [LARGE SCALE GENOMIC DNA]</scope>
</reference>
<dbReference type="PROSITE" id="PS50211">
    <property type="entry name" value="DENN"/>
    <property type="match status" value="1"/>
</dbReference>
<organism evidence="5 6">
    <name type="scientific">Opisthorchis viverrini</name>
    <name type="common">Southeast Asian liver fluke</name>
    <dbReference type="NCBI Taxonomy" id="6198"/>
    <lineage>
        <taxon>Eukaryota</taxon>
        <taxon>Metazoa</taxon>
        <taxon>Spiralia</taxon>
        <taxon>Lophotrochozoa</taxon>
        <taxon>Platyhelminthes</taxon>
        <taxon>Trematoda</taxon>
        <taxon>Digenea</taxon>
        <taxon>Opisthorchiida</taxon>
        <taxon>Opisthorchiata</taxon>
        <taxon>Opisthorchiidae</taxon>
        <taxon>Opisthorchis</taxon>
    </lineage>
</organism>
<dbReference type="GeneID" id="20319415"/>
<dbReference type="SMART" id="SM00799">
    <property type="entry name" value="DENN"/>
    <property type="match status" value="1"/>
</dbReference>
<dbReference type="InterPro" id="IPR037516">
    <property type="entry name" value="Tripartite_DENN"/>
</dbReference>
<dbReference type="InterPro" id="IPR043153">
    <property type="entry name" value="DENN_C"/>
</dbReference>
<dbReference type="GO" id="GO:0032483">
    <property type="term" value="P:regulation of Rab protein signal transduction"/>
    <property type="evidence" value="ECO:0007669"/>
    <property type="project" value="TreeGrafter"/>
</dbReference>
<name>A0A074ZPS5_OPIVI</name>
<feature type="domain" description="UDENN" evidence="3">
    <location>
        <begin position="236"/>
        <end position="727"/>
    </location>
</feature>
<feature type="compositionally biased region" description="Low complexity" evidence="2">
    <location>
        <begin position="1749"/>
        <end position="1761"/>
    </location>
</feature>
<dbReference type="OrthoDB" id="75250at2759"/>
<feature type="region of interest" description="Disordered" evidence="2">
    <location>
        <begin position="1325"/>
        <end position="1457"/>
    </location>
</feature>
<evidence type="ECO:0000259" key="3">
    <source>
        <dbReference type="PROSITE" id="PS50211"/>
    </source>
</evidence>
<dbReference type="InterPro" id="IPR005112">
    <property type="entry name" value="dDENN_dom"/>
</dbReference>
<dbReference type="PANTHER" id="PTHR12296">
    <property type="entry name" value="DENN DOMAIN-CONTAINING PROTEIN 4"/>
    <property type="match status" value="1"/>
</dbReference>
<dbReference type="CTD" id="20319415"/>
<dbReference type="Gene3D" id="3.30.450.200">
    <property type="match status" value="1"/>
</dbReference>
<dbReference type="InterPro" id="IPR051696">
    <property type="entry name" value="DENN_Domain_GEFs"/>
</dbReference>
<feature type="compositionally biased region" description="Polar residues" evidence="2">
    <location>
        <begin position="1267"/>
        <end position="1281"/>
    </location>
</feature>
<evidence type="ECO:0008006" key="7">
    <source>
        <dbReference type="Google" id="ProtNLM"/>
    </source>
</evidence>
<dbReference type="EMBL" id="KL596714">
    <property type="protein sequence ID" value="KER27812.1"/>
    <property type="molecule type" value="Genomic_DNA"/>
</dbReference>
<evidence type="ECO:0000313" key="6">
    <source>
        <dbReference type="Proteomes" id="UP000054324"/>
    </source>
</evidence>
<dbReference type="SMART" id="SM00801">
    <property type="entry name" value="dDENN"/>
    <property type="match status" value="1"/>
</dbReference>
<evidence type="ECO:0000259" key="4">
    <source>
        <dbReference type="PROSITE" id="PS51498"/>
    </source>
</evidence>
<sequence>MDLPDAYLRTSRRLAEYFVVCGLPENPKPYDLTKVLTHSEEIIIQDKPVDFTAFPEPIVDIQFICLKERESLPQGYHAIRRSVSGRYKANIRGRIGDEVYLCYRRGRDRPPITNISMFTDNQTHHLRHDAWKITHTMEEKNANLGNALGYPTYLSYTRASPVSGIDQLAVVDMCIIFPDKEECCPPAFNKLSESLNSNPLGTKLHLCFRKSLIKEHTIAYEPEVLFCYRVPQLPWEFDCGPSTEQQDNSEDSPTEDPVKREQGSLDQDVCQVANFCLPWGASIESWSVDQDHPQPNHFTFVLTNEVYQRLYGVAFTFHEPYDINKLDMDKCYRLGADPELLFPSSGSTAVVHTVDELDPEEKAKITARQKHFLRSRVGDRVIGVTKTICILSRWSFPVAFTNFLAFFYSRCFPGAKNDPVPLERYLTHFLCEVPFPDPKMPNILVELCAAPILLQLPDESNASSSSEPFFYLLSQLGVDLSIEMLVQMLTEQKVLLTSVQHFLLTQIGEALTSMIFPLQWAVVYIPFIYMGHVQVIQSPFPYLIGVDSRFFDFFRLPHGGEGITYVDLDTKNFKPAESIGQEPVLTSKMLPRKPMKELKAKLNALYAEICALRHRRSKEPANYMLKCLFSEPGSELANKELATLRKRTEIGARVKDAFMLFMASLLKDYRSYLIPVRLAERDMLFNNEAFLTHSADDKSRPFYSALFQTQQWVNFVRDRSYASPREEELTNFDSLIARLWGERRAYSGNRTASACSVSSASSVRHSADNSSVDISVIPGLNSTRDARDESFVLKLLSYGQMTNESTCTIGPPSWPVPLGDFSPEESTETTKHREKSLLPRCPFDLVPVNLNTRLMDRLVSYAYQQQFNALDKAFGLAPNDSNGGLFSLAASDPQPPTGTPAAGNRMFYSRLLGVCPTVENPSPLIPRASLNLGLTGLPTKFPLPISSSWILRRSPLEVGHTMEFCKRAINKYDLRWAKQIVGTIYSLWFMLLPTYLASLHMYASEQQKAQPNEQEDQDEPMITLNNCLSEAVQLAARLTKYDMVGPDQVMERILLVLIYQNRPPDISIPDFLEEVDWNDSSLGLVNHIFKMYEKECQEMQRLELLRAHEHLCRQNTGTNRRSASVSYSTGDLGTVHSEPSFMGLNPTEPGNVDDSSVGSKSTPLHCGVRESYMAHKRSSSSTAACFGFHTTDPVQTAKSETDSGLLLVAGSGEEPIADDPSTTGPRREAGQETSSDCAVQAPIKRLSATGGSAPLASSDDLADLGYSTLQRPPGSISNFVPTTTTTTTTQLPTSCEVQENVEALNSQTSPSRIPNQRSQVASNGFMEPLQKPPQSTWFESEPLQSSELRPNHLTSGRKHIVVAQSRRSSNSGESSDSSEGSESSEEKSQPTGGSCLPKYRSGDTQQPRPINLRLNSTEQTTVCYPSGQSDSISRDKSSTSGSGLTEHTNDAGQKPRGSLDYLNDMFTSLGTSDITSKMMESFRGWFSPGQKYASTTENTPQSKRRIFPGNLNLFSTPNSARLPRNMRRWQVKNQGVADGSTLKNGEHGDEEEMNDHVYPNEQPINMTAISQAALHGDDLVALQFHRELWYRIGGTMVIGTPFQRLYPASLSTYLSGRLGQSSVAGNPNRLSQSPMLRTRGPIRPNRSPSSNPDICDTPSSQVLAGSSLNPGGRTCTEPNLTSLQSPEVVQLHIFLTTCNACPNCKTFVHDEEIMAAWSADEDERNIRCPFCEEEFGPQLTVRVLGDIGQQPSSPSTKQPTPVGDFSPTVGQSAGDTMRNDSSRNSLERTSPASVKGLMEFTHSYMSPFVLRKTLETVLQREGGECFRLVRTPKQTLLFRHEHLLWNLVWYTHRLGLPTNLLDVFPVWLMDRQAEQQLCLASGASMSPRRIETTNKIPDALLQVKLSPDLPVRISLRWNAYQSARSMASKPLYKQWLRRKSEYRSHCMLIQGSPSTSPVYTPSNLNLSASSKCPAEATMARVVDAIRQSKMANAFDSLVQFRASIAHQKPMSTVICNQSPSQPSGLILPTVPSPPLTQLTGSAEQKQVNNTRSECTETHRCAWCLEGSLYRELLFLTITALPPAHIDLVQFDDLYNHSYQHYRSKGNPLVHDSDRPPNYVAAACRQMLRSLTLVP</sequence>
<protein>
    <recommendedName>
        <fullName evidence="7">DENN domain protein</fullName>
    </recommendedName>
</protein>
<dbReference type="InterPro" id="IPR023341">
    <property type="entry name" value="MABP"/>
</dbReference>
<dbReference type="Pfam" id="PF03456">
    <property type="entry name" value="uDENN"/>
    <property type="match status" value="1"/>
</dbReference>
<feature type="compositionally biased region" description="Polar residues" evidence="2">
    <location>
        <begin position="1332"/>
        <end position="1354"/>
    </location>
</feature>
<feature type="compositionally biased region" description="Low complexity" evidence="2">
    <location>
        <begin position="1643"/>
        <end position="1652"/>
    </location>
</feature>
<dbReference type="Gene3D" id="3.40.50.11500">
    <property type="match status" value="1"/>
</dbReference>
<dbReference type="STRING" id="6198.A0A074ZPS5"/>
<dbReference type="PROSITE" id="PS51498">
    <property type="entry name" value="MABP"/>
    <property type="match status" value="1"/>
</dbReference>
<feature type="domain" description="MABP" evidence="4">
    <location>
        <begin position="55"/>
        <end position="212"/>
    </location>
</feature>
<dbReference type="Gene3D" id="2.100.10.50">
    <property type="match status" value="1"/>
</dbReference>
<feature type="region of interest" description="Disordered" evidence="2">
    <location>
        <begin position="1621"/>
        <end position="1656"/>
    </location>
</feature>
<evidence type="ECO:0000256" key="1">
    <source>
        <dbReference type="ARBA" id="ARBA00022658"/>
    </source>
</evidence>
<feature type="region of interest" description="Disordered" evidence="2">
    <location>
        <begin position="1746"/>
        <end position="1790"/>
    </location>
</feature>
<evidence type="ECO:0000313" key="5">
    <source>
        <dbReference type="EMBL" id="KER27812.1"/>
    </source>
</evidence>
<feature type="compositionally biased region" description="Polar residues" evidence="2">
    <location>
        <begin position="1402"/>
        <end position="1423"/>
    </location>
</feature>
<evidence type="ECO:0000256" key="2">
    <source>
        <dbReference type="SAM" id="MobiDB-lite"/>
    </source>
</evidence>